<comment type="caution">
    <text evidence="1">The sequence shown here is derived from an EMBL/GenBank/DDBJ whole genome shotgun (WGS) entry which is preliminary data.</text>
</comment>
<dbReference type="EMBL" id="QOVI01000004">
    <property type="protein sequence ID" value="RXG13977.1"/>
    <property type="molecule type" value="Genomic_DNA"/>
</dbReference>
<sequence length="447" mass="50948">METNQIDHTSKEQVIKFLEANSRDVMPYVKEYRGDRKVRKLQVGYRENYQNNLKTIEAERLVINLQKKIVETAASFLLAEPVSITANDPDNENGQRILQAIKKNRLNNKLLEFAKVVMSETMAVFIFSEVGPDKDIKARMYNSDNGKYTPEYDVYGDLVAFYWEFVIDEVSHLWIFTDEYIHKYSGPGSSDLKYLGSDTHDFGVIPVVFHEQPQPEWYDTKELIDRVEMLISKLAGSNNYFAFPILKLKGSTIKNKEGKDEGLIDISDDGKSILLGIAEKNGQIVEAEAEFLQRDTGVESIKLEMDYLKEFIFNISQTPDLSFDNVKGIGTISGRALELMLQDAINKAKSKQGQYRTVIERIISVVKNGLDIDEDNLEFDIEFNLSIPRDIAEEIKALVDASGGYPVNSQETLISRSPYTKDAKTEIEQIEKETARRSSRSLILEDE</sequence>
<accession>A0A4V1KP63</accession>
<proteinExistence type="predicted"/>
<keyword evidence="2" id="KW-1185">Reference proteome</keyword>
<name>A0A4V1KP63_9FLAO</name>
<dbReference type="AlphaFoldDB" id="A0A4V1KP63"/>
<reference evidence="1 2" key="1">
    <citation type="submission" date="2018-07" db="EMBL/GenBank/DDBJ databases">
        <title>Leeuwenhoekiella genomics.</title>
        <authorList>
            <person name="Tahon G."/>
            <person name="Willems A."/>
        </authorList>
    </citation>
    <scope>NUCLEOTIDE SEQUENCE [LARGE SCALE GENOMIC DNA]</scope>
    <source>
        <strain evidence="1 2">R-50232</strain>
    </source>
</reference>
<gene>
    <name evidence="1" type="ORF">DSM04_10481</name>
</gene>
<dbReference type="InterPro" id="IPR021145">
    <property type="entry name" value="Portal_protein_SPP1_Gp6-like"/>
</dbReference>
<dbReference type="Pfam" id="PF05133">
    <property type="entry name" value="SPP1_portal"/>
    <property type="match status" value="1"/>
</dbReference>
<evidence type="ECO:0000313" key="1">
    <source>
        <dbReference type="EMBL" id="RXG13977.1"/>
    </source>
</evidence>
<dbReference type="Proteomes" id="UP000289821">
    <property type="component" value="Unassembled WGS sequence"/>
</dbReference>
<evidence type="ECO:0000313" key="2">
    <source>
        <dbReference type="Proteomes" id="UP000289821"/>
    </source>
</evidence>
<organism evidence="1 2">
    <name type="scientific">Leeuwenhoekiella aestuarii</name>
    <dbReference type="NCBI Taxonomy" id="2249426"/>
    <lineage>
        <taxon>Bacteria</taxon>
        <taxon>Pseudomonadati</taxon>
        <taxon>Bacteroidota</taxon>
        <taxon>Flavobacteriia</taxon>
        <taxon>Flavobacteriales</taxon>
        <taxon>Flavobacteriaceae</taxon>
        <taxon>Leeuwenhoekiella</taxon>
    </lineage>
</organism>
<dbReference type="RefSeq" id="WP_128761403.1">
    <property type="nucleotide sequence ID" value="NZ_QOVI01000004.1"/>
</dbReference>
<protein>
    <submittedName>
        <fullName evidence="1">SPP1 family phage portal protein</fullName>
    </submittedName>
</protein>